<evidence type="ECO:0000256" key="9">
    <source>
        <dbReference type="ARBA" id="ARBA00023303"/>
    </source>
</evidence>
<keyword evidence="7 10" id="KW-0472">Membrane</keyword>
<proteinExistence type="inferred from homology"/>
<comment type="caution">
    <text evidence="11">The sequence shown here is derived from an EMBL/GenBank/DDBJ whole genome shotgun (WGS) entry which is preliminary data.</text>
</comment>
<name>A0AAN9AJ11_9CAEN</name>
<sequence>MEEKSKIGCIPNCVITYEEPRVNRIRSICLSMIYWLLMFAVAMVIAGYFMGYKKGYQDIVPVESAVTTKLYGVDDTNTSDQTIWDNADYMIPPKVGAKEL</sequence>
<dbReference type="Proteomes" id="UP001374579">
    <property type="component" value="Unassembled WGS sequence"/>
</dbReference>
<evidence type="ECO:0000256" key="5">
    <source>
        <dbReference type="ARBA" id="ARBA00022989"/>
    </source>
</evidence>
<dbReference type="Pfam" id="PF00864">
    <property type="entry name" value="P2X_receptor"/>
    <property type="match status" value="1"/>
</dbReference>
<keyword evidence="8" id="KW-1071">Ligand-gated ion channel</keyword>
<dbReference type="GO" id="GO:0098794">
    <property type="term" value="C:postsynapse"/>
    <property type="evidence" value="ECO:0007669"/>
    <property type="project" value="GOC"/>
</dbReference>
<keyword evidence="3" id="KW-0813">Transport</keyword>
<evidence type="ECO:0000256" key="8">
    <source>
        <dbReference type="ARBA" id="ARBA00023286"/>
    </source>
</evidence>
<comment type="subcellular location">
    <subcellularLocation>
        <location evidence="1">Endomembrane system</location>
    </subcellularLocation>
</comment>
<feature type="transmembrane region" description="Helical" evidence="10">
    <location>
        <begin position="32"/>
        <end position="51"/>
    </location>
</feature>
<keyword evidence="6" id="KW-0406">Ion transport</keyword>
<evidence type="ECO:0000256" key="6">
    <source>
        <dbReference type="ARBA" id="ARBA00023065"/>
    </source>
</evidence>
<keyword evidence="12" id="KW-1185">Reference proteome</keyword>
<evidence type="ECO:0000256" key="7">
    <source>
        <dbReference type="ARBA" id="ARBA00023136"/>
    </source>
</evidence>
<evidence type="ECO:0000256" key="1">
    <source>
        <dbReference type="ARBA" id="ARBA00004308"/>
    </source>
</evidence>
<dbReference type="Gene3D" id="1.10.287.940">
    <property type="entry name" value="atp-gated p2x4 ion channel"/>
    <property type="match status" value="1"/>
</dbReference>
<keyword evidence="4 10" id="KW-0812">Transmembrane</keyword>
<evidence type="ECO:0000313" key="12">
    <source>
        <dbReference type="Proteomes" id="UP001374579"/>
    </source>
</evidence>
<comment type="similarity">
    <text evidence="2">Belongs to the P2X receptor family.</text>
</comment>
<keyword evidence="9" id="KW-0407">Ion channel</keyword>
<evidence type="ECO:0000313" key="11">
    <source>
        <dbReference type="EMBL" id="KAK7087840.1"/>
    </source>
</evidence>
<gene>
    <name evidence="11" type="ORF">V1264_021840</name>
</gene>
<evidence type="ECO:0000256" key="4">
    <source>
        <dbReference type="ARBA" id="ARBA00022692"/>
    </source>
</evidence>
<protein>
    <submittedName>
        <fullName evidence="11">Uncharacterized protein</fullName>
    </submittedName>
</protein>
<dbReference type="EMBL" id="JBAMIC010004070">
    <property type="protein sequence ID" value="KAK7087840.1"/>
    <property type="molecule type" value="Genomic_DNA"/>
</dbReference>
<dbReference type="GO" id="GO:0016020">
    <property type="term" value="C:membrane"/>
    <property type="evidence" value="ECO:0007669"/>
    <property type="project" value="TreeGrafter"/>
</dbReference>
<evidence type="ECO:0000256" key="10">
    <source>
        <dbReference type="SAM" id="Phobius"/>
    </source>
</evidence>
<dbReference type="GO" id="GO:0070588">
    <property type="term" value="P:calcium ion transmembrane transport"/>
    <property type="evidence" value="ECO:0007669"/>
    <property type="project" value="TreeGrafter"/>
</dbReference>
<reference evidence="11 12" key="1">
    <citation type="submission" date="2024-02" db="EMBL/GenBank/DDBJ databases">
        <title>Chromosome-scale genome assembly of the rough periwinkle Littorina saxatilis.</title>
        <authorList>
            <person name="De Jode A."/>
            <person name="Faria R."/>
            <person name="Formenti G."/>
            <person name="Sims Y."/>
            <person name="Smith T.P."/>
            <person name="Tracey A."/>
            <person name="Wood J.M.D."/>
            <person name="Zagrodzka Z.B."/>
            <person name="Johannesson K."/>
            <person name="Butlin R.K."/>
            <person name="Leder E.H."/>
        </authorList>
    </citation>
    <scope>NUCLEOTIDE SEQUENCE [LARGE SCALE GENOMIC DNA]</scope>
    <source>
        <strain evidence="11">Snail1</strain>
        <tissue evidence="11">Muscle</tissue>
    </source>
</reference>
<dbReference type="GO" id="GO:0004931">
    <property type="term" value="F:extracellularly ATP-gated monoatomic cation channel activity"/>
    <property type="evidence" value="ECO:0007669"/>
    <property type="project" value="TreeGrafter"/>
</dbReference>
<dbReference type="GO" id="GO:0012505">
    <property type="term" value="C:endomembrane system"/>
    <property type="evidence" value="ECO:0007669"/>
    <property type="project" value="UniProtKB-SubCell"/>
</dbReference>
<accession>A0AAN9AJ11</accession>
<organism evidence="11 12">
    <name type="scientific">Littorina saxatilis</name>
    <dbReference type="NCBI Taxonomy" id="31220"/>
    <lineage>
        <taxon>Eukaryota</taxon>
        <taxon>Metazoa</taxon>
        <taxon>Spiralia</taxon>
        <taxon>Lophotrochozoa</taxon>
        <taxon>Mollusca</taxon>
        <taxon>Gastropoda</taxon>
        <taxon>Caenogastropoda</taxon>
        <taxon>Littorinimorpha</taxon>
        <taxon>Littorinoidea</taxon>
        <taxon>Littorinidae</taxon>
        <taxon>Littorina</taxon>
    </lineage>
</organism>
<dbReference type="InterPro" id="IPR059116">
    <property type="entry name" value="P2X_receptor"/>
</dbReference>
<keyword evidence="5 10" id="KW-1133">Transmembrane helix</keyword>
<evidence type="ECO:0000256" key="2">
    <source>
        <dbReference type="ARBA" id="ARBA00009848"/>
    </source>
</evidence>
<dbReference type="PANTHER" id="PTHR10125:SF31">
    <property type="entry name" value="P2X RECEPTOR E"/>
    <property type="match status" value="1"/>
</dbReference>
<evidence type="ECO:0000256" key="3">
    <source>
        <dbReference type="ARBA" id="ARBA00022448"/>
    </source>
</evidence>
<dbReference type="AlphaFoldDB" id="A0AAN9AJ11"/>
<dbReference type="PANTHER" id="PTHR10125">
    <property type="entry name" value="P2X PURINOCEPTOR"/>
    <property type="match status" value="1"/>
</dbReference>